<keyword evidence="3" id="KW-1185">Reference proteome</keyword>
<feature type="compositionally biased region" description="Basic and acidic residues" evidence="1">
    <location>
        <begin position="89"/>
        <end position="100"/>
    </location>
</feature>
<protein>
    <submittedName>
        <fullName evidence="2">Uncharacterized protein</fullName>
    </submittedName>
</protein>
<reference evidence="2" key="1">
    <citation type="journal article" date="2022" name="bioRxiv">
        <title>Sequencing and chromosome-scale assembly of the giantPleurodeles waltlgenome.</title>
        <authorList>
            <person name="Brown T."/>
            <person name="Elewa A."/>
            <person name="Iarovenko S."/>
            <person name="Subramanian E."/>
            <person name="Araus A.J."/>
            <person name="Petzold A."/>
            <person name="Susuki M."/>
            <person name="Suzuki K.-i.T."/>
            <person name="Hayashi T."/>
            <person name="Toyoda A."/>
            <person name="Oliveira C."/>
            <person name="Osipova E."/>
            <person name="Leigh N.D."/>
            <person name="Simon A."/>
            <person name="Yun M.H."/>
        </authorList>
    </citation>
    <scope>NUCLEOTIDE SEQUENCE</scope>
    <source>
        <strain evidence="2">20211129_DDA</strain>
        <tissue evidence="2">Liver</tissue>
    </source>
</reference>
<dbReference type="AlphaFoldDB" id="A0AAV7Q1D9"/>
<dbReference type="EMBL" id="JANPWB010000010">
    <property type="protein sequence ID" value="KAJ1134183.1"/>
    <property type="molecule type" value="Genomic_DNA"/>
</dbReference>
<feature type="compositionally biased region" description="Basic and acidic residues" evidence="1">
    <location>
        <begin position="42"/>
        <end position="79"/>
    </location>
</feature>
<dbReference type="Proteomes" id="UP001066276">
    <property type="component" value="Chromosome 6"/>
</dbReference>
<evidence type="ECO:0000313" key="2">
    <source>
        <dbReference type="EMBL" id="KAJ1134183.1"/>
    </source>
</evidence>
<sequence length="142" mass="16136">SGPESRFSFPGDAPPGRPSNISAVSLRGNPDIQVPETVEIEDGLRAGRENRGEDADKDERTPSERPEDTEGRPNTREALKTSAQGRIATKRETEGRELRHVPGGTWLNQTHPYLRSSYFRYNWESQEEYLRRSRGNLGKEKR</sequence>
<proteinExistence type="predicted"/>
<feature type="region of interest" description="Disordered" evidence="1">
    <location>
        <begin position="1"/>
        <end position="110"/>
    </location>
</feature>
<evidence type="ECO:0000256" key="1">
    <source>
        <dbReference type="SAM" id="MobiDB-lite"/>
    </source>
</evidence>
<feature type="non-terminal residue" evidence="2">
    <location>
        <position position="1"/>
    </location>
</feature>
<gene>
    <name evidence="2" type="ORF">NDU88_000639</name>
</gene>
<accession>A0AAV7Q1D9</accession>
<name>A0AAV7Q1D9_PLEWA</name>
<evidence type="ECO:0000313" key="3">
    <source>
        <dbReference type="Proteomes" id="UP001066276"/>
    </source>
</evidence>
<organism evidence="2 3">
    <name type="scientific">Pleurodeles waltl</name>
    <name type="common">Iberian ribbed newt</name>
    <dbReference type="NCBI Taxonomy" id="8319"/>
    <lineage>
        <taxon>Eukaryota</taxon>
        <taxon>Metazoa</taxon>
        <taxon>Chordata</taxon>
        <taxon>Craniata</taxon>
        <taxon>Vertebrata</taxon>
        <taxon>Euteleostomi</taxon>
        <taxon>Amphibia</taxon>
        <taxon>Batrachia</taxon>
        <taxon>Caudata</taxon>
        <taxon>Salamandroidea</taxon>
        <taxon>Salamandridae</taxon>
        <taxon>Pleurodelinae</taxon>
        <taxon>Pleurodeles</taxon>
    </lineage>
</organism>
<comment type="caution">
    <text evidence="2">The sequence shown here is derived from an EMBL/GenBank/DDBJ whole genome shotgun (WGS) entry which is preliminary data.</text>
</comment>